<accession>A0A5J4YNM8</accession>
<dbReference type="EMBL" id="VRMN01000033">
    <property type="protein sequence ID" value="KAA8490333.1"/>
    <property type="molecule type" value="Genomic_DNA"/>
</dbReference>
<organism evidence="2 3">
    <name type="scientific">Porphyridium purpureum</name>
    <name type="common">Red alga</name>
    <name type="synonym">Porphyridium cruentum</name>
    <dbReference type="NCBI Taxonomy" id="35688"/>
    <lineage>
        <taxon>Eukaryota</taxon>
        <taxon>Rhodophyta</taxon>
        <taxon>Bangiophyceae</taxon>
        <taxon>Porphyridiales</taxon>
        <taxon>Porphyridiaceae</taxon>
        <taxon>Porphyridium</taxon>
    </lineage>
</organism>
<keyword evidence="3" id="KW-1185">Reference proteome</keyword>
<proteinExistence type="predicted"/>
<comment type="caution">
    <text evidence="2">The sequence shown here is derived from an EMBL/GenBank/DDBJ whole genome shotgun (WGS) entry which is preliminary data.</text>
</comment>
<evidence type="ECO:0000313" key="1">
    <source>
        <dbReference type="EMBL" id="KAA8490333.1"/>
    </source>
</evidence>
<name>A0A5J4YNM8_PORPP</name>
<reference evidence="2" key="2">
    <citation type="submission" date="2019-09" db="EMBL/GenBank/DDBJ databases">
        <title>Expansion of phycobilisome linker gene families in mesophilic red algae.</title>
        <authorList>
            <person name="Lee J."/>
        </authorList>
    </citation>
    <scope>NUCLEOTIDE SEQUENCE [LARGE SCALE GENOMIC DNA]</scope>
    <source>
        <strain evidence="2">CCMP 1328</strain>
        <tissue evidence="2">Unicellular</tissue>
    </source>
</reference>
<protein>
    <submittedName>
        <fullName evidence="2">Uncharacterized protein</fullName>
    </submittedName>
</protein>
<dbReference type="AlphaFoldDB" id="A0A5J4YNM8"/>
<reference evidence="3" key="1">
    <citation type="journal article" date="2019" name="Nat. Commun.">
        <title>Expansion of phycobilisome linker gene families in mesophilic red algae.</title>
        <authorList>
            <person name="Lee J."/>
            <person name="Kim D."/>
            <person name="Bhattacharya D."/>
            <person name="Yoon H.S."/>
        </authorList>
    </citation>
    <scope>NUCLEOTIDE SEQUENCE [LARGE SCALE GENOMIC DNA]</scope>
    <source>
        <strain evidence="3">CCMP 1328</strain>
    </source>
</reference>
<dbReference type="OrthoDB" id="5681at2759"/>
<dbReference type="Proteomes" id="UP000324585">
    <property type="component" value="Unassembled WGS sequence"/>
</dbReference>
<sequence>MPCVRCPSRGSFRDAPGAQSETPLYRKYSDHCTLCSGFWLQRSVWGEADKPISCQACLTLASGRTCCGGARRGCHKRKPGVMGKKQSRASSSLAAASGGLGSSILPAAVERYVKELSCRLQPYVEGVSVAGVLKWLLAALMVVVLVFQDRLAGSGSAFSAQNQVMSHDNSASMGVAENRADVAGDQLLAGITSSSGGNGSARLSGITIQDYKDSVTVSDEDMQRTERMQAEARRADMARIRQLRKVLDAEDSTARGENIVVQSRDDSLTHNVPERYMYKVVNGTRLHFTGLDFGLVRGVNVTKVSSLMYKWIKQLGVKSLADYPCTDNAVWMPQLLAILDFEIRNFKYYCLDDDHEQLRQLEVSDSFTGAGLPEFIPTDVRHFKHFPTNVDMVFSWNGLQKYAEHGIGVAWNLVQAVKREQVTYMVVGNSQGGHNLVQGEINLKDAPFKFDDPIRHADNVTDEPDRGVLHPKQLLAYKVGAEKRVTLSTILQESRVEKKRLGSNSLEEEEV</sequence>
<dbReference type="EMBL" id="VRMN01000010">
    <property type="protein sequence ID" value="KAA8492313.1"/>
    <property type="molecule type" value="Genomic_DNA"/>
</dbReference>
<evidence type="ECO:0000313" key="3">
    <source>
        <dbReference type="Proteomes" id="UP000324585"/>
    </source>
</evidence>
<evidence type="ECO:0000313" key="2">
    <source>
        <dbReference type="EMBL" id="KAA8492313.1"/>
    </source>
</evidence>
<gene>
    <name evidence="2" type="ORF">FVE85_3751</name>
    <name evidence="1" type="ORF">FVE85_8943</name>
</gene>